<name>A0ABS6ZEF1_9ACTN</name>
<dbReference type="InterPro" id="IPR019587">
    <property type="entry name" value="Polyketide_cyclase/dehydratase"/>
</dbReference>
<keyword evidence="3" id="KW-1185">Reference proteome</keyword>
<evidence type="ECO:0000313" key="3">
    <source>
        <dbReference type="Proteomes" id="UP000812013"/>
    </source>
</evidence>
<evidence type="ECO:0000313" key="2">
    <source>
        <dbReference type="EMBL" id="MBW5486152.1"/>
    </source>
</evidence>
<feature type="region of interest" description="Disordered" evidence="1">
    <location>
        <begin position="148"/>
        <end position="167"/>
    </location>
</feature>
<dbReference type="InterPro" id="IPR023393">
    <property type="entry name" value="START-like_dom_sf"/>
</dbReference>
<organism evidence="2 3">
    <name type="scientific">Streptomyces bambusae</name>
    <dbReference type="NCBI Taxonomy" id="1550616"/>
    <lineage>
        <taxon>Bacteria</taxon>
        <taxon>Bacillati</taxon>
        <taxon>Actinomycetota</taxon>
        <taxon>Actinomycetes</taxon>
        <taxon>Kitasatosporales</taxon>
        <taxon>Streptomycetaceae</taxon>
        <taxon>Streptomyces</taxon>
    </lineage>
</organism>
<accession>A0ABS6ZEF1</accession>
<feature type="compositionally biased region" description="Gly residues" evidence="1">
    <location>
        <begin position="157"/>
        <end position="167"/>
    </location>
</feature>
<dbReference type="SUPFAM" id="SSF55961">
    <property type="entry name" value="Bet v1-like"/>
    <property type="match status" value="1"/>
</dbReference>
<reference evidence="2 3" key="1">
    <citation type="submission" date="2019-12" db="EMBL/GenBank/DDBJ databases">
        <title>Genome sequence of Streptomyces bambusae.</title>
        <authorList>
            <person name="Bansal K."/>
            <person name="Choksket S."/>
            <person name="Korpole S."/>
            <person name="Patil P.B."/>
        </authorList>
    </citation>
    <scope>NUCLEOTIDE SEQUENCE [LARGE SCALE GENOMIC DNA]</scope>
    <source>
        <strain evidence="2 3">SK60</strain>
    </source>
</reference>
<dbReference type="Proteomes" id="UP000812013">
    <property type="component" value="Unassembled WGS sequence"/>
</dbReference>
<evidence type="ECO:0000256" key="1">
    <source>
        <dbReference type="SAM" id="MobiDB-lite"/>
    </source>
</evidence>
<dbReference type="Pfam" id="PF10604">
    <property type="entry name" value="Polyketide_cyc2"/>
    <property type="match status" value="1"/>
</dbReference>
<gene>
    <name evidence="2" type="ORF">GPJ59_30895</name>
</gene>
<dbReference type="Gene3D" id="3.30.530.20">
    <property type="match status" value="1"/>
</dbReference>
<sequence>MPEVVVEREMAAPAERVWRALTALESMPEVLSGVDAVEVLTPGPFGVGTRWRETRRMFGKEATEEMYVTACEAPQRYVAEADNAGMHYVSEFRLTERVPGRTTVRMTFGAQRTAGGRPNVFLRLLNRLGTKAVAKAITRDLSDVAASVERGPADGRPGAGGAGPTGP</sequence>
<comment type="caution">
    <text evidence="2">The sequence shown here is derived from an EMBL/GenBank/DDBJ whole genome shotgun (WGS) entry which is preliminary data.</text>
</comment>
<protein>
    <submittedName>
        <fullName evidence="2">SRPBCC family protein</fullName>
    </submittedName>
</protein>
<dbReference type="EMBL" id="WTFF01000348">
    <property type="protein sequence ID" value="MBW5486152.1"/>
    <property type="molecule type" value="Genomic_DNA"/>
</dbReference>
<proteinExistence type="predicted"/>